<feature type="compositionally biased region" description="Acidic residues" evidence="5">
    <location>
        <begin position="30"/>
        <end position="47"/>
    </location>
</feature>
<gene>
    <name evidence="7" type="ORF">JVT61DRAFT_14106</name>
</gene>
<dbReference type="Gene3D" id="3.10.120.10">
    <property type="entry name" value="Cytochrome b5-like heme/steroid binding domain"/>
    <property type="match status" value="1"/>
</dbReference>
<reference evidence="7" key="1">
    <citation type="submission" date="2021-03" db="EMBL/GenBank/DDBJ databases">
        <title>Evolutionary innovations through gain and loss of genes in the ectomycorrhizal Boletales.</title>
        <authorList>
            <person name="Wu G."/>
            <person name="Miyauchi S."/>
            <person name="Morin E."/>
            <person name="Yang Z.-L."/>
            <person name="Xu J."/>
            <person name="Martin F.M."/>
        </authorList>
    </citation>
    <scope>NUCLEOTIDE SEQUENCE</scope>
    <source>
        <strain evidence="7">BR01</strain>
    </source>
</reference>
<comment type="caution">
    <text evidence="7">The sequence shown here is derived from an EMBL/GenBank/DDBJ whole genome shotgun (WGS) entry which is preliminary data.</text>
</comment>
<organism evidence="7 8">
    <name type="scientific">Boletus reticuloceps</name>
    <dbReference type="NCBI Taxonomy" id="495285"/>
    <lineage>
        <taxon>Eukaryota</taxon>
        <taxon>Fungi</taxon>
        <taxon>Dikarya</taxon>
        <taxon>Basidiomycota</taxon>
        <taxon>Agaricomycotina</taxon>
        <taxon>Agaricomycetes</taxon>
        <taxon>Agaricomycetidae</taxon>
        <taxon>Boletales</taxon>
        <taxon>Boletineae</taxon>
        <taxon>Boletaceae</taxon>
        <taxon>Boletoideae</taxon>
        <taxon>Boletus</taxon>
    </lineage>
</organism>
<keyword evidence="8" id="KW-1185">Reference proteome</keyword>
<evidence type="ECO:0000256" key="4">
    <source>
        <dbReference type="RuleBase" id="RU362121"/>
    </source>
</evidence>
<protein>
    <submittedName>
        <fullName evidence="7">Cytochrome b5</fullName>
    </submittedName>
</protein>
<dbReference type="GO" id="GO:0046872">
    <property type="term" value="F:metal ion binding"/>
    <property type="evidence" value="ECO:0007669"/>
    <property type="project" value="UniProtKB-UniRule"/>
</dbReference>
<dbReference type="PANTHER" id="PTHR46237:SF1">
    <property type="entry name" value="CYTOCHROME B5 REDUCTASE 4"/>
    <property type="match status" value="1"/>
</dbReference>
<dbReference type="EMBL" id="JAGFBS010000070">
    <property type="protein sequence ID" value="KAG6369681.1"/>
    <property type="molecule type" value="Genomic_DNA"/>
</dbReference>
<keyword evidence="2 4" id="KW-0479">Metal-binding</keyword>
<dbReference type="PROSITE" id="PS00191">
    <property type="entry name" value="CYTOCHROME_B5_1"/>
    <property type="match status" value="1"/>
</dbReference>
<dbReference type="GO" id="GO:0005737">
    <property type="term" value="C:cytoplasm"/>
    <property type="evidence" value="ECO:0007669"/>
    <property type="project" value="TreeGrafter"/>
</dbReference>
<dbReference type="SUPFAM" id="SSF55856">
    <property type="entry name" value="Cytochrome b5-like heme/steroid binding domain"/>
    <property type="match status" value="1"/>
</dbReference>
<evidence type="ECO:0000256" key="1">
    <source>
        <dbReference type="ARBA" id="ARBA00022617"/>
    </source>
</evidence>
<name>A0A8I3A3A4_9AGAM</name>
<dbReference type="Pfam" id="PF00173">
    <property type="entry name" value="Cyt-b5"/>
    <property type="match status" value="1"/>
</dbReference>
<feature type="domain" description="Cytochrome b5 heme-binding" evidence="6">
    <location>
        <begin position="187"/>
        <end position="255"/>
    </location>
</feature>
<feature type="compositionally biased region" description="Low complexity" evidence="5">
    <location>
        <begin position="124"/>
        <end position="139"/>
    </location>
</feature>
<dbReference type="GO" id="GO:0020037">
    <property type="term" value="F:heme binding"/>
    <property type="evidence" value="ECO:0007669"/>
    <property type="project" value="UniProtKB-UniRule"/>
</dbReference>
<dbReference type="InterPro" id="IPR018506">
    <property type="entry name" value="Cyt_B5_heme-BS"/>
</dbReference>
<keyword evidence="1 4" id="KW-0349">Heme</keyword>
<accession>A0A8I3A3A4</accession>
<evidence type="ECO:0000256" key="3">
    <source>
        <dbReference type="ARBA" id="ARBA00023004"/>
    </source>
</evidence>
<dbReference type="PANTHER" id="PTHR46237">
    <property type="entry name" value="CYTOCHROME B5 REDUCTASE 4 FAMILY MEMBER"/>
    <property type="match status" value="1"/>
</dbReference>
<comment type="similarity">
    <text evidence="4">Belongs to the cytochrome b5 family.</text>
</comment>
<dbReference type="OrthoDB" id="432299at2759"/>
<dbReference type="InterPro" id="IPR036400">
    <property type="entry name" value="Cyt_B5-like_heme/steroid_sf"/>
</dbReference>
<dbReference type="AlphaFoldDB" id="A0A8I3A3A4"/>
<dbReference type="FunFam" id="3.10.120.10:FF:000001">
    <property type="entry name" value="Cytochrome b5 reductase 4"/>
    <property type="match status" value="1"/>
</dbReference>
<sequence length="261" mass="27798">MSYLRNWFSLDTAAPPRVSTQTTIPGSFVEEGEDEDDGSSTAGEDDVPPAFPALNSAQRATSSSSSASASASTPTSSSTSNAAVSASRDIPVILSDDALMPPPPLPDLARRQSGVPRAQPQIYSSSSSLSPSSSLLMPMATTERPKKPSRKVALAPGYGPLDWASLKSSGRDLRGVETLLRIPPSVLKLHNKKEDAWTAINGKVYNITPYLPYHPGGEKELMRVAGRDGTKLFSLTHAWVNVEFMLDACLVGFLVSESYAS</sequence>
<dbReference type="InterPro" id="IPR051872">
    <property type="entry name" value="Cytochrome_b5/Flavoprotein_Rdt"/>
</dbReference>
<evidence type="ECO:0000256" key="2">
    <source>
        <dbReference type="ARBA" id="ARBA00022723"/>
    </source>
</evidence>
<dbReference type="GO" id="GO:0004128">
    <property type="term" value="F:cytochrome-b5 reductase activity, acting on NAD(P)H"/>
    <property type="evidence" value="ECO:0007669"/>
    <property type="project" value="TreeGrafter"/>
</dbReference>
<evidence type="ECO:0000313" key="7">
    <source>
        <dbReference type="EMBL" id="KAG6369681.1"/>
    </source>
</evidence>
<evidence type="ECO:0000256" key="5">
    <source>
        <dbReference type="SAM" id="MobiDB-lite"/>
    </source>
</evidence>
<dbReference type="SMART" id="SM01117">
    <property type="entry name" value="Cyt-b5"/>
    <property type="match status" value="1"/>
</dbReference>
<dbReference type="PROSITE" id="PS50255">
    <property type="entry name" value="CYTOCHROME_B5_2"/>
    <property type="match status" value="1"/>
</dbReference>
<evidence type="ECO:0000259" key="6">
    <source>
        <dbReference type="PROSITE" id="PS50255"/>
    </source>
</evidence>
<proteinExistence type="inferred from homology"/>
<evidence type="ECO:0000313" key="8">
    <source>
        <dbReference type="Proteomes" id="UP000683000"/>
    </source>
</evidence>
<keyword evidence="3 4" id="KW-0408">Iron</keyword>
<dbReference type="InterPro" id="IPR001199">
    <property type="entry name" value="Cyt_B5-like_heme/steroid-bd"/>
</dbReference>
<feature type="compositionally biased region" description="Low complexity" evidence="5">
    <location>
        <begin position="56"/>
        <end position="87"/>
    </location>
</feature>
<dbReference type="Proteomes" id="UP000683000">
    <property type="component" value="Unassembled WGS sequence"/>
</dbReference>
<feature type="region of interest" description="Disordered" evidence="5">
    <location>
        <begin position="14"/>
        <end position="152"/>
    </location>
</feature>